<evidence type="ECO:0000313" key="4">
    <source>
        <dbReference type="Proteomes" id="UP000267035"/>
    </source>
</evidence>
<dbReference type="SUPFAM" id="SSF54285">
    <property type="entry name" value="MoaD/ThiS"/>
    <property type="match status" value="1"/>
</dbReference>
<dbReference type="InterPro" id="IPR016155">
    <property type="entry name" value="Mopterin_synth/thiamin_S_b"/>
</dbReference>
<dbReference type="EMBL" id="RDQM01000002">
    <property type="protein sequence ID" value="RMX00664.1"/>
    <property type="molecule type" value="Genomic_DNA"/>
</dbReference>
<reference evidence="4 5" key="1">
    <citation type="submission" date="2018-10" db="EMBL/GenBank/DDBJ databases">
        <title>Comamonadaceae CDC group NO-1 genome sequencing and assembly.</title>
        <authorList>
            <person name="Bernier A.-M."/>
            <person name="Bernard K."/>
        </authorList>
    </citation>
    <scope>NUCLEOTIDE SEQUENCE [LARGE SCALE GENOMIC DNA]</scope>
    <source>
        <strain evidence="2 4">NML161473</strain>
        <strain evidence="3 6">NML180581</strain>
        <strain evidence="1 5">NML970147</strain>
    </source>
</reference>
<dbReference type="AlphaFoldDB" id="A0A3M6QC22"/>
<evidence type="ECO:0000313" key="1">
    <source>
        <dbReference type="EMBL" id="RMX00664.1"/>
    </source>
</evidence>
<evidence type="ECO:0000313" key="6">
    <source>
        <dbReference type="Proteomes" id="UP000281171"/>
    </source>
</evidence>
<evidence type="ECO:0000313" key="2">
    <source>
        <dbReference type="EMBL" id="RMX00955.1"/>
    </source>
</evidence>
<comment type="caution">
    <text evidence="1">The sequence shown here is derived from an EMBL/GenBank/DDBJ whole genome shotgun (WGS) entry which is preliminary data.</text>
</comment>
<gene>
    <name evidence="3" type="ORF">EBQ24_03220</name>
    <name evidence="2" type="ORF">EBQ25_03865</name>
    <name evidence="1" type="ORF">EBQ26_01895</name>
</gene>
<accession>A0A3M6R6Q6</accession>
<keyword evidence="4" id="KW-1185">Reference proteome</keyword>
<name>A0A3M6QC22_9BURK</name>
<accession>A0A3M6QDJ3</accession>
<accession>A0A3M6QC22</accession>
<evidence type="ECO:0000313" key="3">
    <source>
        <dbReference type="EMBL" id="RMX10915.1"/>
    </source>
</evidence>
<dbReference type="Proteomes" id="UP000267521">
    <property type="component" value="Unassembled WGS sequence"/>
</dbReference>
<evidence type="ECO:0000313" key="5">
    <source>
        <dbReference type="Proteomes" id="UP000267521"/>
    </source>
</evidence>
<dbReference type="InterPro" id="IPR003749">
    <property type="entry name" value="ThiS/MoaD-like"/>
</dbReference>
<dbReference type="EMBL" id="RDQL01000004">
    <property type="protein sequence ID" value="RMX00955.1"/>
    <property type="molecule type" value="Genomic_DNA"/>
</dbReference>
<dbReference type="Gene3D" id="3.10.20.30">
    <property type="match status" value="1"/>
</dbReference>
<dbReference type="Proteomes" id="UP000267035">
    <property type="component" value="Unassembled WGS sequence"/>
</dbReference>
<protein>
    <submittedName>
        <fullName evidence="1">MoaD/ThiS family protein</fullName>
    </submittedName>
</protein>
<organism evidence="1 5">
    <name type="scientific">Allofranklinella schreckenbergeri</name>
    <dbReference type="NCBI Taxonomy" id="1076744"/>
    <lineage>
        <taxon>Bacteria</taxon>
        <taxon>Pseudomonadati</taxon>
        <taxon>Pseudomonadota</taxon>
        <taxon>Betaproteobacteria</taxon>
        <taxon>Burkholderiales</taxon>
        <taxon>Comamonadaceae</taxon>
        <taxon>Allofranklinella</taxon>
    </lineage>
</organism>
<dbReference type="RefSeq" id="WP_122237345.1">
    <property type="nucleotide sequence ID" value="NZ_RDQK01000006.1"/>
</dbReference>
<dbReference type="Proteomes" id="UP000281171">
    <property type="component" value="Unassembled WGS sequence"/>
</dbReference>
<dbReference type="EMBL" id="RDQK01000006">
    <property type="protein sequence ID" value="RMX10915.1"/>
    <property type="molecule type" value="Genomic_DNA"/>
</dbReference>
<dbReference type="CDD" id="cd00754">
    <property type="entry name" value="Ubl_MoaD"/>
    <property type="match status" value="1"/>
</dbReference>
<dbReference type="InterPro" id="IPR012675">
    <property type="entry name" value="Beta-grasp_dom_sf"/>
</dbReference>
<sequence>MITIQYFGALKQLQPAGTETLPWSGGTTDDLLALLRERGPDWQQALQPQRIFKIAINQQLMHACAPIADGDQIAILPPVTGG</sequence>
<dbReference type="Pfam" id="PF02597">
    <property type="entry name" value="ThiS"/>
    <property type="match status" value="1"/>
</dbReference>
<proteinExistence type="predicted"/>